<feature type="compositionally biased region" description="Basic and acidic residues" evidence="1">
    <location>
        <begin position="114"/>
        <end position="126"/>
    </location>
</feature>
<accession>A0A8T2DH89</accession>
<feature type="compositionally biased region" description="Basic and acidic residues" evidence="1">
    <location>
        <begin position="76"/>
        <end position="87"/>
    </location>
</feature>
<comment type="caution">
    <text evidence="2">The sequence shown here is derived from an EMBL/GenBank/DDBJ whole genome shotgun (WGS) entry which is preliminary data.</text>
</comment>
<evidence type="ECO:0000313" key="3">
    <source>
        <dbReference type="Proteomes" id="UP000694251"/>
    </source>
</evidence>
<dbReference type="PANTHER" id="PTHR33349:SF20">
    <property type="entry name" value="CHROMO DOMAIN CEC-LIKE PROTEIN"/>
    <property type="match status" value="1"/>
</dbReference>
<feature type="compositionally biased region" description="Low complexity" evidence="1">
    <location>
        <begin position="156"/>
        <end position="167"/>
    </location>
</feature>
<dbReference type="OrthoDB" id="1113060at2759"/>
<protein>
    <recommendedName>
        <fullName evidence="4">Calmodulin-binding domain-containing protein</fullName>
    </recommendedName>
</protein>
<dbReference type="AlphaFoldDB" id="A0A8T2DH89"/>
<gene>
    <name evidence="2" type="ORF">ISN44_As05g023360</name>
</gene>
<evidence type="ECO:0008006" key="4">
    <source>
        <dbReference type="Google" id="ProtNLM"/>
    </source>
</evidence>
<feature type="region of interest" description="Disordered" evidence="1">
    <location>
        <begin position="1"/>
        <end position="403"/>
    </location>
</feature>
<name>A0A8T2DH89_ARASU</name>
<feature type="compositionally biased region" description="Basic and acidic residues" evidence="1">
    <location>
        <begin position="198"/>
        <end position="234"/>
    </location>
</feature>
<feature type="compositionally biased region" description="Polar residues" evidence="1">
    <location>
        <begin position="1"/>
        <end position="21"/>
    </location>
</feature>
<dbReference type="PANTHER" id="PTHR33349">
    <property type="entry name" value="EMB|CAB62594.1"/>
    <property type="match status" value="1"/>
</dbReference>
<organism evidence="2 3">
    <name type="scientific">Arabidopsis suecica</name>
    <name type="common">Swedish thale-cress</name>
    <name type="synonym">Cardaminopsis suecica</name>
    <dbReference type="NCBI Taxonomy" id="45249"/>
    <lineage>
        <taxon>Eukaryota</taxon>
        <taxon>Viridiplantae</taxon>
        <taxon>Streptophyta</taxon>
        <taxon>Embryophyta</taxon>
        <taxon>Tracheophyta</taxon>
        <taxon>Spermatophyta</taxon>
        <taxon>Magnoliopsida</taxon>
        <taxon>eudicotyledons</taxon>
        <taxon>Gunneridae</taxon>
        <taxon>Pentapetalae</taxon>
        <taxon>rosids</taxon>
        <taxon>malvids</taxon>
        <taxon>Brassicales</taxon>
        <taxon>Brassicaceae</taxon>
        <taxon>Camelineae</taxon>
        <taxon>Arabidopsis</taxon>
    </lineage>
</organism>
<feature type="compositionally biased region" description="Basic and acidic residues" evidence="1">
    <location>
        <begin position="169"/>
        <end position="188"/>
    </location>
</feature>
<evidence type="ECO:0000313" key="2">
    <source>
        <dbReference type="EMBL" id="KAG7610316.1"/>
    </source>
</evidence>
<dbReference type="EMBL" id="JAEFBJ010000005">
    <property type="protein sequence ID" value="KAG7610316.1"/>
    <property type="molecule type" value="Genomic_DNA"/>
</dbReference>
<keyword evidence="3" id="KW-1185">Reference proteome</keyword>
<reference evidence="2 3" key="1">
    <citation type="submission" date="2020-12" db="EMBL/GenBank/DDBJ databases">
        <title>Concerted genomic and epigenomic changes stabilize Arabidopsis allopolyploids.</title>
        <authorList>
            <person name="Chen Z."/>
        </authorList>
    </citation>
    <scope>NUCLEOTIDE SEQUENCE [LARGE SCALE GENOMIC DNA]</scope>
    <source>
        <strain evidence="2">As9502</strain>
        <tissue evidence="2">Leaf</tissue>
    </source>
</reference>
<feature type="compositionally biased region" description="Basic and acidic residues" evidence="1">
    <location>
        <begin position="304"/>
        <end position="403"/>
    </location>
</feature>
<proteinExistence type="predicted"/>
<evidence type="ECO:0000256" key="1">
    <source>
        <dbReference type="SAM" id="MobiDB-lite"/>
    </source>
</evidence>
<feature type="compositionally biased region" description="Low complexity" evidence="1">
    <location>
        <begin position="89"/>
        <end position="102"/>
    </location>
</feature>
<sequence>MATTSSTTKAKPDNQNLSRTKSLGRKPKQPLSTASSEDGSSDQKPEKPLPNYLKPTISSRPDAGKLLKKNNNSLDDNQKLLRRRSFDRPPSSLTSPSTSASPRIQKNLNVSPSRSRDRPAVPREKPVTALRSSSFHGSRNVPKGGTTAKSPPVAPKKSGLNCSSTSSKSKKEGSENVRIKKASDKEIALDSASMSSAQEDHQEEILKVESDHLQVSDHDIEEPKYEKEEKEVQEKVVQANESVEEKAESSGPTPVASPVGKDCNAVVAELEEKLIKNEDDIEEKTEEMKEQDNNQANKSEEEEDVKKKIDENETPEKVDTESKEVESVEEATQEKEKEVKEEGKERVEEEEKEKEKVKEDDQKEKVEEEEKEKVKGDEEKEKVKEEESAEGKKKEVVKGKKESPSAYNDVIASKMQENPRKNKVLALAGAFQTVIDYETAASK</sequence>
<dbReference type="Proteomes" id="UP000694251">
    <property type="component" value="Chromosome 5"/>
</dbReference>
<feature type="compositionally biased region" description="Polar residues" evidence="1">
    <location>
        <begin position="104"/>
        <end position="113"/>
    </location>
</feature>